<reference evidence="1 2" key="2">
    <citation type="journal article" date="2022" name="Mol. Ecol. Resour.">
        <title>The genomes of chicory, endive, great burdock and yacon provide insights into Asteraceae paleo-polyploidization history and plant inulin production.</title>
        <authorList>
            <person name="Fan W."/>
            <person name="Wang S."/>
            <person name="Wang H."/>
            <person name="Wang A."/>
            <person name="Jiang F."/>
            <person name="Liu H."/>
            <person name="Zhao H."/>
            <person name="Xu D."/>
            <person name="Zhang Y."/>
        </authorList>
    </citation>
    <scope>NUCLEOTIDE SEQUENCE [LARGE SCALE GENOMIC DNA]</scope>
    <source>
        <strain evidence="2">cv. Niubang</strain>
    </source>
</reference>
<comment type="caution">
    <text evidence="1">The sequence shown here is derived from an EMBL/GenBank/DDBJ whole genome shotgun (WGS) entry which is preliminary data.</text>
</comment>
<protein>
    <submittedName>
        <fullName evidence="1">Uncharacterized protein</fullName>
    </submittedName>
</protein>
<dbReference type="Proteomes" id="UP001055879">
    <property type="component" value="Linkage Group LG06"/>
</dbReference>
<evidence type="ECO:0000313" key="1">
    <source>
        <dbReference type="EMBL" id="KAI3718835.1"/>
    </source>
</evidence>
<organism evidence="1 2">
    <name type="scientific">Arctium lappa</name>
    <name type="common">Greater burdock</name>
    <name type="synonym">Lappa major</name>
    <dbReference type="NCBI Taxonomy" id="4217"/>
    <lineage>
        <taxon>Eukaryota</taxon>
        <taxon>Viridiplantae</taxon>
        <taxon>Streptophyta</taxon>
        <taxon>Embryophyta</taxon>
        <taxon>Tracheophyta</taxon>
        <taxon>Spermatophyta</taxon>
        <taxon>Magnoliopsida</taxon>
        <taxon>eudicotyledons</taxon>
        <taxon>Gunneridae</taxon>
        <taxon>Pentapetalae</taxon>
        <taxon>asterids</taxon>
        <taxon>campanulids</taxon>
        <taxon>Asterales</taxon>
        <taxon>Asteraceae</taxon>
        <taxon>Carduoideae</taxon>
        <taxon>Cardueae</taxon>
        <taxon>Arctiinae</taxon>
        <taxon>Arctium</taxon>
    </lineage>
</organism>
<sequence>MESTPDLDLHDNENATTIHETTEHATFENIPDEGNYDAETEEEDNRDSTTTTETENADETESITIDHPEVADSTPSDTNIPDTTSGSVLQEMNDTSQARYPTRSNRSVPKKQYQLDLKAKTKRP</sequence>
<evidence type="ECO:0000313" key="2">
    <source>
        <dbReference type="Proteomes" id="UP001055879"/>
    </source>
</evidence>
<dbReference type="EMBL" id="CM042052">
    <property type="protein sequence ID" value="KAI3718835.1"/>
    <property type="molecule type" value="Genomic_DNA"/>
</dbReference>
<reference evidence="2" key="1">
    <citation type="journal article" date="2022" name="Mol. Ecol. Resour.">
        <title>The genomes of chicory, endive, great burdock and yacon provide insights into Asteraceae palaeo-polyploidization history and plant inulin production.</title>
        <authorList>
            <person name="Fan W."/>
            <person name="Wang S."/>
            <person name="Wang H."/>
            <person name="Wang A."/>
            <person name="Jiang F."/>
            <person name="Liu H."/>
            <person name="Zhao H."/>
            <person name="Xu D."/>
            <person name="Zhang Y."/>
        </authorList>
    </citation>
    <scope>NUCLEOTIDE SEQUENCE [LARGE SCALE GENOMIC DNA]</scope>
    <source>
        <strain evidence="2">cv. Niubang</strain>
    </source>
</reference>
<proteinExistence type="predicted"/>
<gene>
    <name evidence="1" type="ORF">L6452_19720</name>
</gene>
<keyword evidence="2" id="KW-1185">Reference proteome</keyword>
<name>A0ACB9B9G4_ARCLA</name>
<accession>A0ACB9B9G4</accession>